<dbReference type="SUPFAM" id="SSF69189">
    <property type="entry name" value="Penicillin-binding protein associated domain"/>
    <property type="match status" value="1"/>
</dbReference>
<evidence type="ECO:0000256" key="8">
    <source>
        <dbReference type="ARBA" id="ARBA00022801"/>
    </source>
</evidence>
<evidence type="ECO:0000256" key="11">
    <source>
        <dbReference type="ARBA" id="ARBA00023316"/>
    </source>
</evidence>
<reference evidence="17 18" key="1">
    <citation type="submission" date="2020-08" db="EMBL/GenBank/DDBJ databases">
        <authorList>
            <person name="Liu C."/>
            <person name="Sun Q."/>
        </authorList>
    </citation>
    <scope>NUCLEOTIDE SEQUENCE [LARGE SCALE GENOMIC DNA]</scope>
    <source>
        <strain evidence="17 18">NSJ-4</strain>
    </source>
</reference>
<keyword evidence="9" id="KW-0133">Cell shape</keyword>
<evidence type="ECO:0000256" key="3">
    <source>
        <dbReference type="ARBA" id="ARBA00007164"/>
    </source>
</evidence>
<accession>A0A7G9FQP8</accession>
<keyword evidence="5 17" id="KW-0121">Carboxypeptidase</keyword>
<evidence type="ECO:0000256" key="4">
    <source>
        <dbReference type="ARBA" id="ARBA00012448"/>
    </source>
</evidence>
<dbReference type="AlphaFoldDB" id="A0A7G9FQP8"/>
<protein>
    <recommendedName>
        <fullName evidence="4">serine-type D-Ala-D-Ala carboxypeptidase</fullName>
        <ecNumber evidence="4">3.4.16.4</ecNumber>
    </recommendedName>
</protein>
<name>A0A7G9FQP8_9FIRM</name>
<evidence type="ECO:0000256" key="14">
    <source>
        <dbReference type="PIRSR" id="PIRSR618044-2"/>
    </source>
</evidence>
<feature type="active site" description="Acyl-ester intermediate" evidence="13">
    <location>
        <position position="59"/>
    </location>
</feature>
<feature type="active site" evidence="13">
    <location>
        <position position="114"/>
    </location>
</feature>
<dbReference type="GO" id="GO:0006508">
    <property type="term" value="P:proteolysis"/>
    <property type="evidence" value="ECO:0007669"/>
    <property type="project" value="UniProtKB-KW"/>
</dbReference>
<evidence type="ECO:0000256" key="13">
    <source>
        <dbReference type="PIRSR" id="PIRSR618044-1"/>
    </source>
</evidence>
<dbReference type="EC" id="3.4.16.4" evidence="4"/>
<comment type="function">
    <text evidence="1">Removes C-terminal D-alanyl residues from sugar-peptide cell wall precursors.</text>
</comment>
<dbReference type="Pfam" id="PF00768">
    <property type="entry name" value="Peptidase_S11"/>
    <property type="match status" value="1"/>
</dbReference>
<evidence type="ECO:0000256" key="7">
    <source>
        <dbReference type="ARBA" id="ARBA00022729"/>
    </source>
</evidence>
<dbReference type="UniPathway" id="UPA00219"/>
<dbReference type="SUPFAM" id="SSF56601">
    <property type="entry name" value="beta-lactamase/transpeptidase-like"/>
    <property type="match status" value="1"/>
</dbReference>
<evidence type="ECO:0000256" key="6">
    <source>
        <dbReference type="ARBA" id="ARBA00022670"/>
    </source>
</evidence>
<dbReference type="PANTHER" id="PTHR21581">
    <property type="entry name" value="D-ALANYL-D-ALANINE CARBOXYPEPTIDASE"/>
    <property type="match status" value="1"/>
</dbReference>
<dbReference type="InterPro" id="IPR018044">
    <property type="entry name" value="Peptidase_S11"/>
</dbReference>
<dbReference type="PANTHER" id="PTHR21581:SF33">
    <property type="entry name" value="D-ALANYL-D-ALANINE CARBOXYPEPTIDASE DACB"/>
    <property type="match status" value="1"/>
</dbReference>
<evidence type="ECO:0000256" key="10">
    <source>
        <dbReference type="ARBA" id="ARBA00022984"/>
    </source>
</evidence>
<keyword evidence="10" id="KW-0573">Peptidoglycan synthesis</keyword>
<keyword evidence="18" id="KW-1185">Reference proteome</keyword>
<dbReference type="InterPro" id="IPR001967">
    <property type="entry name" value="Peptidase_S11_N"/>
</dbReference>
<keyword evidence="7" id="KW-0732">Signal</keyword>
<dbReference type="Gene3D" id="2.60.410.10">
    <property type="entry name" value="D-Ala-D-Ala carboxypeptidase, C-terminal domain"/>
    <property type="match status" value="1"/>
</dbReference>
<comment type="similarity">
    <text evidence="3 15">Belongs to the peptidase S11 family.</text>
</comment>
<evidence type="ECO:0000256" key="12">
    <source>
        <dbReference type="ARBA" id="ARBA00034000"/>
    </source>
</evidence>
<dbReference type="InterPro" id="IPR012907">
    <property type="entry name" value="Peptidase_S11_C"/>
</dbReference>
<dbReference type="GO" id="GO:0009252">
    <property type="term" value="P:peptidoglycan biosynthetic process"/>
    <property type="evidence" value="ECO:0007669"/>
    <property type="project" value="UniProtKB-UniPathway"/>
</dbReference>
<evidence type="ECO:0000259" key="16">
    <source>
        <dbReference type="SMART" id="SM00936"/>
    </source>
</evidence>
<dbReference type="GO" id="GO:0071555">
    <property type="term" value="P:cell wall organization"/>
    <property type="evidence" value="ECO:0007669"/>
    <property type="project" value="UniProtKB-KW"/>
</dbReference>
<dbReference type="GO" id="GO:0009002">
    <property type="term" value="F:serine-type D-Ala-D-Ala carboxypeptidase activity"/>
    <property type="evidence" value="ECO:0007669"/>
    <property type="project" value="UniProtKB-EC"/>
</dbReference>
<feature type="active site" description="Proton acceptor" evidence="13">
    <location>
        <position position="62"/>
    </location>
</feature>
<proteinExistence type="inferred from homology"/>
<dbReference type="Proteomes" id="UP000515819">
    <property type="component" value="Chromosome"/>
</dbReference>
<dbReference type="Gene3D" id="3.40.710.10">
    <property type="entry name" value="DD-peptidase/beta-lactamase superfamily"/>
    <property type="match status" value="1"/>
</dbReference>
<feature type="domain" description="Peptidase S11 D-Ala-D-Ala carboxypeptidase A C-terminal" evidence="16">
    <location>
        <begin position="282"/>
        <end position="370"/>
    </location>
</feature>
<organism evidence="17 18">
    <name type="scientific">Wujia chipingensis</name>
    <dbReference type="NCBI Taxonomy" id="2763670"/>
    <lineage>
        <taxon>Bacteria</taxon>
        <taxon>Bacillati</taxon>
        <taxon>Bacillota</taxon>
        <taxon>Clostridia</taxon>
        <taxon>Lachnospirales</taxon>
        <taxon>Lachnospiraceae</taxon>
        <taxon>Wujia</taxon>
    </lineage>
</organism>
<keyword evidence="8" id="KW-0378">Hydrolase</keyword>
<gene>
    <name evidence="17" type="ORF">H9Q76_06300</name>
</gene>
<dbReference type="InterPro" id="IPR037167">
    <property type="entry name" value="Peptidase_S11_C_sf"/>
</dbReference>
<comment type="pathway">
    <text evidence="2">Cell wall biogenesis; peptidoglycan biosynthesis.</text>
</comment>
<sequence>MKNYIVYLLVMIVVICGCPVPSSAAEEPKLYAKAAVLMDADTGRVLYGRAPDEALPMASTTKIMTLILALEYGNPDDVVTVSSYAAKMPEVRLGLHAGDRYVLQDLLYSMMLESHNDSACAVAEQVGGSVEAFAQMMNRKAAEIGLHDTYFITPNGLDAEDAGGVHHTTARDLAQLMRYCVTQSEQKEAFQAICQTRQYTFASCDGTRQFTVYNKNALLDRMDGVLAGKTGFTGNAGYCYVAAVNVGEKHFIVALLACGWPHNRHYKWADTRALLAYGDANYEYREIKLAGVQIPAIPVSDGLEPTISGTCEGKFTVLLSDSETVQQRFVPESGLAAPVARGDTVGTLQVSIGDTRLAGYPVYAAQTVDKKDFSYYIGTVFDAFFY</sequence>
<dbReference type="KEGG" id="wcp:H9Q76_06300"/>
<evidence type="ECO:0000256" key="1">
    <source>
        <dbReference type="ARBA" id="ARBA00003217"/>
    </source>
</evidence>
<dbReference type="SMART" id="SM00936">
    <property type="entry name" value="PBP5_C"/>
    <property type="match status" value="1"/>
</dbReference>
<dbReference type="InterPro" id="IPR015956">
    <property type="entry name" value="Peniciliin-bd_prot_C_sf"/>
</dbReference>
<evidence type="ECO:0000256" key="5">
    <source>
        <dbReference type="ARBA" id="ARBA00022645"/>
    </source>
</evidence>
<evidence type="ECO:0000256" key="15">
    <source>
        <dbReference type="RuleBase" id="RU004016"/>
    </source>
</evidence>
<dbReference type="RefSeq" id="WP_249321844.1">
    <property type="nucleotide sequence ID" value="NZ_CP060632.1"/>
</dbReference>
<dbReference type="PRINTS" id="PR00725">
    <property type="entry name" value="DADACBPTASE1"/>
</dbReference>
<evidence type="ECO:0000313" key="18">
    <source>
        <dbReference type="Proteomes" id="UP000515819"/>
    </source>
</evidence>
<dbReference type="EMBL" id="CP060632">
    <property type="protein sequence ID" value="QNM00880.1"/>
    <property type="molecule type" value="Genomic_DNA"/>
</dbReference>
<evidence type="ECO:0000313" key="17">
    <source>
        <dbReference type="EMBL" id="QNM00880.1"/>
    </source>
</evidence>
<evidence type="ECO:0000256" key="2">
    <source>
        <dbReference type="ARBA" id="ARBA00004752"/>
    </source>
</evidence>
<dbReference type="PROSITE" id="PS51257">
    <property type="entry name" value="PROKAR_LIPOPROTEIN"/>
    <property type="match status" value="1"/>
</dbReference>
<dbReference type="InterPro" id="IPR012338">
    <property type="entry name" value="Beta-lactam/transpept-like"/>
</dbReference>
<keyword evidence="6" id="KW-0645">Protease</keyword>
<evidence type="ECO:0000256" key="9">
    <source>
        <dbReference type="ARBA" id="ARBA00022960"/>
    </source>
</evidence>
<feature type="binding site" evidence="14">
    <location>
        <position position="229"/>
    </location>
    <ligand>
        <name>substrate</name>
    </ligand>
</feature>
<comment type="catalytic activity">
    <reaction evidence="12">
        <text>Preferential cleavage: (Ac)2-L-Lys-D-Ala-|-D-Ala. Also transpeptidation of peptidyl-alanyl moieties that are N-acyl substituents of D-alanine.</text>
        <dbReference type="EC" id="3.4.16.4"/>
    </reaction>
</comment>
<dbReference type="GO" id="GO:0008360">
    <property type="term" value="P:regulation of cell shape"/>
    <property type="evidence" value="ECO:0007669"/>
    <property type="project" value="UniProtKB-KW"/>
</dbReference>
<keyword evidence="11" id="KW-0961">Cell wall biogenesis/degradation</keyword>
<dbReference type="Pfam" id="PF07943">
    <property type="entry name" value="PBP5_C"/>
    <property type="match status" value="1"/>
</dbReference>